<feature type="non-terminal residue" evidence="2">
    <location>
        <position position="1"/>
    </location>
</feature>
<dbReference type="EMBL" id="CAJVPV010036656">
    <property type="protein sequence ID" value="CAG8753580.1"/>
    <property type="molecule type" value="Genomic_DNA"/>
</dbReference>
<sequence>LASPLLGSSEHPWFVQAGMRLGVIGQTGKDLALVPRSRSEQEHAKGAVEEDTIEEEPLLLALAQPTSPSHVALRQFRNRTIYANVGNDVSVSFRTSALYFYNHREVRIQKNNLLRQLYFLLNPPEPTKEYLTRSITSASPIIHDKVYMPSDIPRSRDLNARLEIEEKIARAWHEDMSWRKVFVQLEGEAHTNVIVRRRWQNAAGWQVIDHLLKEHEF</sequence>
<protein>
    <submittedName>
        <fullName evidence="2">3845_t:CDS:1</fullName>
    </submittedName>
</protein>
<reference evidence="2" key="1">
    <citation type="submission" date="2021-06" db="EMBL/GenBank/DDBJ databases">
        <authorList>
            <person name="Kallberg Y."/>
            <person name="Tangrot J."/>
            <person name="Rosling A."/>
        </authorList>
    </citation>
    <scope>NUCLEOTIDE SEQUENCE</scope>
    <source>
        <strain evidence="2">CL551</strain>
    </source>
</reference>
<dbReference type="Pfam" id="PF05057">
    <property type="entry name" value="DUF676"/>
    <property type="match status" value="1"/>
</dbReference>
<name>A0A9N9IWZ7_9GLOM</name>
<evidence type="ECO:0000259" key="1">
    <source>
        <dbReference type="Pfam" id="PF05057"/>
    </source>
</evidence>
<dbReference type="PANTHER" id="PTHR12482:SF62">
    <property type="entry name" value="LIPASE ROG1-RELATED"/>
    <property type="match status" value="1"/>
</dbReference>
<dbReference type="InterPro" id="IPR044294">
    <property type="entry name" value="Lipase-like"/>
</dbReference>
<dbReference type="PANTHER" id="PTHR12482">
    <property type="entry name" value="LIPASE ROG1-RELATED-RELATED"/>
    <property type="match status" value="1"/>
</dbReference>
<evidence type="ECO:0000313" key="3">
    <source>
        <dbReference type="Proteomes" id="UP000789342"/>
    </source>
</evidence>
<keyword evidence="3" id="KW-1185">Reference proteome</keyword>
<proteinExistence type="predicted"/>
<accession>A0A9N9IWZ7</accession>
<feature type="domain" description="DUF676" evidence="1">
    <location>
        <begin position="1"/>
        <end position="95"/>
    </location>
</feature>
<comment type="caution">
    <text evidence="2">The sequence shown here is derived from an EMBL/GenBank/DDBJ whole genome shotgun (WGS) entry which is preliminary data.</text>
</comment>
<gene>
    <name evidence="2" type="ORF">AMORRO_LOCUS15464</name>
</gene>
<dbReference type="Proteomes" id="UP000789342">
    <property type="component" value="Unassembled WGS sequence"/>
</dbReference>
<dbReference type="OrthoDB" id="5368485at2759"/>
<dbReference type="AlphaFoldDB" id="A0A9N9IWZ7"/>
<dbReference type="InterPro" id="IPR007751">
    <property type="entry name" value="DUF676_lipase-like"/>
</dbReference>
<organism evidence="2 3">
    <name type="scientific">Acaulospora morrowiae</name>
    <dbReference type="NCBI Taxonomy" id="94023"/>
    <lineage>
        <taxon>Eukaryota</taxon>
        <taxon>Fungi</taxon>
        <taxon>Fungi incertae sedis</taxon>
        <taxon>Mucoromycota</taxon>
        <taxon>Glomeromycotina</taxon>
        <taxon>Glomeromycetes</taxon>
        <taxon>Diversisporales</taxon>
        <taxon>Acaulosporaceae</taxon>
        <taxon>Acaulospora</taxon>
    </lineage>
</organism>
<evidence type="ECO:0000313" key="2">
    <source>
        <dbReference type="EMBL" id="CAG8753580.1"/>
    </source>
</evidence>
<dbReference type="GO" id="GO:0047372">
    <property type="term" value="F:monoacylglycerol lipase activity"/>
    <property type="evidence" value="ECO:0007669"/>
    <property type="project" value="TreeGrafter"/>
</dbReference>